<dbReference type="InterPro" id="IPR000792">
    <property type="entry name" value="Tscrpt_reg_LuxR_C"/>
</dbReference>
<sequence>MTATVHLIDDDRAVREALARLLGAAGYQVCSYAAAANYLVSSPERGPGCLLLDMQLPDVNGLELQAALVRHPAHLRPIVFISGAPDIRATVQAMRGGAIQFLMKPLDGEQLLAAVKDAIETDVVLRERDLRTGQVRAAVASLNARERKVLELIVAGRLHKQIANELGVSERTVKADRAKIMRAVGVRTLPDLMKQLLAADSMPLAGVAKH</sequence>
<dbReference type="PANTHER" id="PTHR44688:SF16">
    <property type="entry name" value="DNA-BINDING TRANSCRIPTIONAL ACTIVATOR DEVR_DOSR"/>
    <property type="match status" value="1"/>
</dbReference>
<feature type="modified residue" description="4-aspartylphosphate" evidence="4">
    <location>
        <position position="53"/>
    </location>
</feature>
<dbReference type="GO" id="GO:0003677">
    <property type="term" value="F:DNA binding"/>
    <property type="evidence" value="ECO:0007669"/>
    <property type="project" value="UniProtKB-KW"/>
</dbReference>
<dbReference type="KEGG" id="pbh:AAW51_2621"/>
<dbReference type="CDD" id="cd06170">
    <property type="entry name" value="LuxR_C_like"/>
    <property type="match status" value="1"/>
</dbReference>
<name>A0A0G3BIX7_9BURK</name>
<dbReference type="SMART" id="SM00448">
    <property type="entry name" value="REC"/>
    <property type="match status" value="1"/>
</dbReference>
<organism evidence="7 8">
    <name type="scientific">Caldimonas brevitalea</name>
    <dbReference type="NCBI Taxonomy" id="413882"/>
    <lineage>
        <taxon>Bacteria</taxon>
        <taxon>Pseudomonadati</taxon>
        <taxon>Pseudomonadota</taxon>
        <taxon>Betaproteobacteria</taxon>
        <taxon>Burkholderiales</taxon>
        <taxon>Sphaerotilaceae</taxon>
        <taxon>Caldimonas</taxon>
    </lineage>
</organism>
<dbReference type="AlphaFoldDB" id="A0A0G3BIX7"/>
<evidence type="ECO:0000256" key="2">
    <source>
        <dbReference type="ARBA" id="ARBA00023125"/>
    </source>
</evidence>
<dbReference type="InterPro" id="IPR036388">
    <property type="entry name" value="WH-like_DNA-bd_sf"/>
</dbReference>
<dbReference type="InterPro" id="IPR011006">
    <property type="entry name" value="CheY-like_superfamily"/>
</dbReference>
<dbReference type="OrthoDB" id="7187989at2"/>
<dbReference type="PROSITE" id="PS50110">
    <property type="entry name" value="RESPONSE_REGULATORY"/>
    <property type="match status" value="1"/>
</dbReference>
<evidence type="ECO:0000256" key="4">
    <source>
        <dbReference type="PROSITE-ProRule" id="PRU00169"/>
    </source>
</evidence>
<protein>
    <submittedName>
        <fullName evidence="7">Nitrogen regulation protein</fullName>
    </submittedName>
</protein>
<evidence type="ECO:0000256" key="1">
    <source>
        <dbReference type="ARBA" id="ARBA00023015"/>
    </source>
</evidence>
<evidence type="ECO:0000313" key="7">
    <source>
        <dbReference type="EMBL" id="AKJ29312.1"/>
    </source>
</evidence>
<gene>
    <name evidence="7" type="ORF">AAW51_2621</name>
</gene>
<reference evidence="7 8" key="1">
    <citation type="submission" date="2015-05" db="EMBL/GenBank/DDBJ databases">
        <authorList>
            <person name="Tang B."/>
            <person name="Yu Y."/>
        </authorList>
    </citation>
    <scope>NUCLEOTIDE SEQUENCE [LARGE SCALE GENOMIC DNA]</scope>
    <source>
        <strain evidence="7 8">DSM 7029</strain>
    </source>
</reference>
<dbReference type="SMART" id="SM00421">
    <property type="entry name" value="HTH_LUXR"/>
    <property type="match status" value="1"/>
</dbReference>
<dbReference type="GO" id="GO:0006355">
    <property type="term" value="P:regulation of DNA-templated transcription"/>
    <property type="evidence" value="ECO:0007669"/>
    <property type="project" value="InterPro"/>
</dbReference>
<evidence type="ECO:0000259" key="6">
    <source>
        <dbReference type="PROSITE" id="PS50110"/>
    </source>
</evidence>
<keyword evidence="1" id="KW-0805">Transcription regulation</keyword>
<feature type="domain" description="Response regulatory" evidence="6">
    <location>
        <begin position="4"/>
        <end position="119"/>
    </location>
</feature>
<evidence type="ECO:0000256" key="3">
    <source>
        <dbReference type="ARBA" id="ARBA00023163"/>
    </source>
</evidence>
<dbReference type="Proteomes" id="UP000035352">
    <property type="component" value="Chromosome"/>
</dbReference>
<dbReference type="PROSITE" id="PS50043">
    <property type="entry name" value="HTH_LUXR_2"/>
    <property type="match status" value="1"/>
</dbReference>
<dbReference type="SUPFAM" id="SSF52172">
    <property type="entry name" value="CheY-like"/>
    <property type="match status" value="1"/>
</dbReference>
<dbReference type="Pfam" id="PF00072">
    <property type="entry name" value="Response_reg"/>
    <property type="match status" value="1"/>
</dbReference>
<dbReference type="GO" id="GO:0000160">
    <property type="term" value="P:phosphorelay signal transduction system"/>
    <property type="evidence" value="ECO:0007669"/>
    <property type="project" value="InterPro"/>
</dbReference>
<dbReference type="Gene3D" id="1.10.10.10">
    <property type="entry name" value="Winged helix-like DNA-binding domain superfamily/Winged helix DNA-binding domain"/>
    <property type="match status" value="1"/>
</dbReference>
<dbReference type="SUPFAM" id="SSF46894">
    <property type="entry name" value="C-terminal effector domain of the bipartite response regulators"/>
    <property type="match status" value="1"/>
</dbReference>
<dbReference type="PRINTS" id="PR00038">
    <property type="entry name" value="HTHLUXR"/>
</dbReference>
<keyword evidence="3" id="KW-0804">Transcription</keyword>
<feature type="domain" description="HTH luxR-type" evidence="5">
    <location>
        <begin position="135"/>
        <end position="200"/>
    </location>
</feature>
<keyword evidence="8" id="KW-1185">Reference proteome</keyword>
<keyword evidence="2" id="KW-0238">DNA-binding</keyword>
<dbReference type="EMBL" id="CP011371">
    <property type="protein sequence ID" value="AKJ29312.1"/>
    <property type="molecule type" value="Genomic_DNA"/>
</dbReference>
<dbReference type="Gene3D" id="3.40.50.2300">
    <property type="match status" value="1"/>
</dbReference>
<dbReference type="Pfam" id="PF00196">
    <property type="entry name" value="GerE"/>
    <property type="match status" value="1"/>
</dbReference>
<proteinExistence type="predicted"/>
<keyword evidence="4" id="KW-0597">Phosphoprotein</keyword>
<evidence type="ECO:0000313" key="8">
    <source>
        <dbReference type="Proteomes" id="UP000035352"/>
    </source>
</evidence>
<dbReference type="InterPro" id="IPR001789">
    <property type="entry name" value="Sig_transdc_resp-reg_receiver"/>
</dbReference>
<accession>A0A0G3BIX7</accession>
<dbReference type="InterPro" id="IPR016032">
    <property type="entry name" value="Sig_transdc_resp-reg_C-effctor"/>
</dbReference>
<dbReference type="STRING" id="413882.AAW51_2621"/>
<dbReference type="RefSeq" id="WP_047194970.1">
    <property type="nucleotide sequence ID" value="NZ_CP011371.1"/>
</dbReference>
<dbReference type="PANTHER" id="PTHR44688">
    <property type="entry name" value="DNA-BINDING TRANSCRIPTIONAL ACTIVATOR DEVR_DOSR"/>
    <property type="match status" value="1"/>
</dbReference>
<evidence type="ECO:0000259" key="5">
    <source>
        <dbReference type="PROSITE" id="PS50043"/>
    </source>
</evidence>